<evidence type="ECO:0000313" key="5">
    <source>
        <dbReference type="Proteomes" id="UP001267638"/>
    </source>
</evidence>
<dbReference type="InterPro" id="IPR036291">
    <property type="entry name" value="NAD(P)-bd_dom_sf"/>
</dbReference>
<dbReference type="EMBL" id="JAVDWV010000010">
    <property type="protein sequence ID" value="MDR7155541.1"/>
    <property type="molecule type" value="Genomic_DNA"/>
</dbReference>
<feature type="domain" description="NAD-dependent epimerase/dehydratase" evidence="3">
    <location>
        <begin position="3"/>
        <end position="194"/>
    </location>
</feature>
<dbReference type="Gene3D" id="3.40.50.720">
    <property type="entry name" value="NAD(P)-binding Rossmann-like Domain"/>
    <property type="match status" value="1"/>
</dbReference>
<organism evidence="4 5">
    <name type="scientific">Sphingobium xenophagum</name>
    <dbReference type="NCBI Taxonomy" id="121428"/>
    <lineage>
        <taxon>Bacteria</taxon>
        <taxon>Pseudomonadati</taxon>
        <taxon>Pseudomonadota</taxon>
        <taxon>Alphaproteobacteria</taxon>
        <taxon>Sphingomonadales</taxon>
        <taxon>Sphingomonadaceae</taxon>
        <taxon>Sphingobium</taxon>
    </lineage>
</organism>
<evidence type="ECO:0000313" key="4">
    <source>
        <dbReference type="EMBL" id="MDR7155541.1"/>
    </source>
</evidence>
<dbReference type="InterPro" id="IPR001509">
    <property type="entry name" value="Epimerase_deHydtase"/>
</dbReference>
<reference evidence="4 5" key="1">
    <citation type="submission" date="2023-07" db="EMBL/GenBank/DDBJ databases">
        <title>Sorghum-associated microbial communities from plants grown in Nebraska, USA.</title>
        <authorList>
            <person name="Schachtman D."/>
        </authorList>
    </citation>
    <scope>NUCLEOTIDE SEQUENCE [LARGE SCALE GENOMIC DNA]</scope>
    <source>
        <strain evidence="4 5">4256</strain>
    </source>
</reference>
<evidence type="ECO:0000256" key="1">
    <source>
        <dbReference type="ARBA" id="ARBA00022857"/>
    </source>
</evidence>
<keyword evidence="5" id="KW-1185">Reference proteome</keyword>
<keyword evidence="1" id="KW-0521">NADP</keyword>
<dbReference type="RefSeq" id="WP_310224933.1">
    <property type="nucleotide sequence ID" value="NZ_JAVDWV010000010.1"/>
</dbReference>
<accession>A0ABU1X1W5</accession>
<sequence length="297" mass="30846">MRIAITGAAGFVGQAVVRQLRQSRPDVDLLLADRAFTGPSAYPTLVGDLTDPAIVRALCAPETDVLLHLAALPGGAAERDPQASRAINLDVPLALIEAMAGRRVILAGSIAVFGGTLPTQVDDSTPPAPASVYGVHKYMVEIAFTDAVRRGAIRGMALRLPGIVARPAAAGGFGSAFLSDIFHAAKAGTPYAIPVAPDATSWLLSARSCAANLVAAALSDATAQQAVTIPALQVRIGDLVDTLARFGDVGALSFKEDATTRRTFGSYPPLTTRRADDLGFRHDGSLTQLVETVLADL</sequence>
<dbReference type="PANTHER" id="PTHR43103">
    <property type="entry name" value="NUCLEOSIDE-DIPHOSPHATE-SUGAR EPIMERASE"/>
    <property type="match status" value="1"/>
</dbReference>
<gene>
    <name evidence="4" type="ORF">J2W40_002373</name>
</gene>
<dbReference type="Proteomes" id="UP001267638">
    <property type="component" value="Unassembled WGS sequence"/>
</dbReference>
<dbReference type="Gene3D" id="3.90.25.10">
    <property type="entry name" value="UDP-galactose 4-epimerase, domain 1"/>
    <property type="match status" value="1"/>
</dbReference>
<evidence type="ECO:0000259" key="3">
    <source>
        <dbReference type="Pfam" id="PF01370"/>
    </source>
</evidence>
<protein>
    <submittedName>
        <fullName evidence="4">Nucleoside-diphosphate-sugar epimerase</fullName>
    </submittedName>
</protein>
<name>A0ABU1X1W5_SPHXE</name>
<keyword evidence="2" id="KW-0119">Carbohydrate metabolism</keyword>
<dbReference type="SUPFAM" id="SSF51735">
    <property type="entry name" value="NAD(P)-binding Rossmann-fold domains"/>
    <property type="match status" value="1"/>
</dbReference>
<dbReference type="Pfam" id="PF01370">
    <property type="entry name" value="Epimerase"/>
    <property type="match status" value="1"/>
</dbReference>
<evidence type="ECO:0000256" key="2">
    <source>
        <dbReference type="ARBA" id="ARBA00023277"/>
    </source>
</evidence>
<comment type="caution">
    <text evidence="4">The sequence shown here is derived from an EMBL/GenBank/DDBJ whole genome shotgun (WGS) entry which is preliminary data.</text>
</comment>
<dbReference type="PANTHER" id="PTHR43103:SF3">
    <property type="entry name" value="ADP-L-GLYCERO-D-MANNO-HEPTOSE-6-EPIMERASE"/>
    <property type="match status" value="1"/>
</dbReference>
<proteinExistence type="predicted"/>